<dbReference type="Gene3D" id="3.10.100.10">
    <property type="entry name" value="Mannose-Binding Protein A, subunit A"/>
    <property type="match status" value="1"/>
</dbReference>
<dbReference type="InterPro" id="IPR001304">
    <property type="entry name" value="C-type_lectin-like"/>
</dbReference>
<dbReference type="InterPro" id="IPR016186">
    <property type="entry name" value="C-type_lectin-like/link_sf"/>
</dbReference>
<dbReference type="AlphaFoldDB" id="A0A0L0CII1"/>
<evidence type="ECO:0000313" key="3">
    <source>
        <dbReference type="Proteomes" id="UP000037069"/>
    </source>
</evidence>
<dbReference type="PROSITE" id="PS50041">
    <property type="entry name" value="C_TYPE_LECTIN_2"/>
    <property type="match status" value="1"/>
</dbReference>
<proteinExistence type="predicted"/>
<dbReference type="SMART" id="SM00034">
    <property type="entry name" value="CLECT"/>
    <property type="match status" value="1"/>
</dbReference>
<dbReference type="Pfam" id="PF00059">
    <property type="entry name" value="Lectin_C"/>
    <property type="match status" value="1"/>
</dbReference>
<dbReference type="OMA" id="NICFICE"/>
<gene>
    <name evidence="2" type="ORF">FF38_10689</name>
</gene>
<keyword evidence="3" id="KW-1185">Reference proteome</keyword>
<dbReference type="InterPro" id="IPR016187">
    <property type="entry name" value="CTDL_fold"/>
</dbReference>
<accession>A0A0L0CII1</accession>
<dbReference type="Proteomes" id="UP000037069">
    <property type="component" value="Unassembled WGS sequence"/>
</dbReference>
<reference evidence="2 3" key="1">
    <citation type="journal article" date="2015" name="Nat. Commun.">
        <title>Lucilia cuprina genome unlocks parasitic fly biology to underpin future interventions.</title>
        <authorList>
            <person name="Anstead C.A."/>
            <person name="Korhonen P.K."/>
            <person name="Young N.D."/>
            <person name="Hall R.S."/>
            <person name="Jex A.R."/>
            <person name="Murali S.C."/>
            <person name="Hughes D.S."/>
            <person name="Lee S.F."/>
            <person name="Perry T."/>
            <person name="Stroehlein A.J."/>
            <person name="Ansell B.R."/>
            <person name="Breugelmans B."/>
            <person name="Hofmann A."/>
            <person name="Qu J."/>
            <person name="Dugan S."/>
            <person name="Lee S.L."/>
            <person name="Chao H."/>
            <person name="Dinh H."/>
            <person name="Han Y."/>
            <person name="Doddapaneni H.V."/>
            <person name="Worley K.C."/>
            <person name="Muzny D.M."/>
            <person name="Ioannidis P."/>
            <person name="Waterhouse R.M."/>
            <person name="Zdobnov E.M."/>
            <person name="James P.J."/>
            <person name="Bagnall N.H."/>
            <person name="Kotze A.C."/>
            <person name="Gibbs R.A."/>
            <person name="Richards S."/>
            <person name="Batterham P."/>
            <person name="Gasser R.B."/>
        </authorList>
    </citation>
    <scope>NUCLEOTIDE SEQUENCE [LARGE SCALE GENOMIC DNA]</scope>
    <source>
        <strain evidence="2 3">LS</strain>
        <tissue evidence="2">Full body</tissue>
    </source>
</reference>
<dbReference type="CDD" id="cd00037">
    <property type="entry name" value="CLECT"/>
    <property type="match status" value="1"/>
</dbReference>
<protein>
    <recommendedName>
        <fullName evidence="1">C-type lectin domain-containing protein</fullName>
    </recommendedName>
</protein>
<dbReference type="InterPro" id="IPR050111">
    <property type="entry name" value="C-type_lectin/snaclec_domain"/>
</dbReference>
<dbReference type="EMBL" id="JRES01000349">
    <property type="protein sequence ID" value="KNC32012.1"/>
    <property type="molecule type" value="Genomic_DNA"/>
</dbReference>
<dbReference type="PANTHER" id="PTHR22803">
    <property type="entry name" value="MANNOSE, PHOSPHOLIPASE, LECTIN RECEPTOR RELATED"/>
    <property type="match status" value="1"/>
</dbReference>
<name>A0A0L0CII1_LUCCU</name>
<dbReference type="OrthoDB" id="7950296at2759"/>
<dbReference type="SUPFAM" id="SSF56436">
    <property type="entry name" value="C-type lectin-like"/>
    <property type="match status" value="1"/>
</dbReference>
<evidence type="ECO:0000313" key="2">
    <source>
        <dbReference type="EMBL" id="KNC32012.1"/>
    </source>
</evidence>
<evidence type="ECO:0000259" key="1">
    <source>
        <dbReference type="PROSITE" id="PS50041"/>
    </source>
</evidence>
<comment type="caution">
    <text evidence="2">The sequence shown here is derived from an EMBL/GenBank/DDBJ whole genome shotgun (WGS) entry which is preliminary data.</text>
</comment>
<sequence>MVKIYLSQAAVPGLQTTTYDGIPPNWFANVDAAPFVRLGSKYYYFETRSKANWYDAAHICRTMKANLVTYENSAEFDVVNDHIRRQQYDAGNYYWTASNDLGTEGKFFSIGTGLPMTFDRFTPGNPDNSFGNENCVHSWFHQGQYSMNDLDCKKECNYICQAENPKTIAFTVW</sequence>
<feature type="domain" description="C-type lectin" evidence="1">
    <location>
        <begin position="38"/>
        <end position="161"/>
    </location>
</feature>
<organism evidence="2 3">
    <name type="scientific">Lucilia cuprina</name>
    <name type="common">Green bottle fly</name>
    <name type="synonym">Australian sheep blowfly</name>
    <dbReference type="NCBI Taxonomy" id="7375"/>
    <lineage>
        <taxon>Eukaryota</taxon>
        <taxon>Metazoa</taxon>
        <taxon>Ecdysozoa</taxon>
        <taxon>Arthropoda</taxon>
        <taxon>Hexapoda</taxon>
        <taxon>Insecta</taxon>
        <taxon>Pterygota</taxon>
        <taxon>Neoptera</taxon>
        <taxon>Endopterygota</taxon>
        <taxon>Diptera</taxon>
        <taxon>Brachycera</taxon>
        <taxon>Muscomorpha</taxon>
        <taxon>Oestroidea</taxon>
        <taxon>Calliphoridae</taxon>
        <taxon>Luciliinae</taxon>
        <taxon>Lucilia</taxon>
    </lineage>
</organism>